<dbReference type="PANTHER" id="PTHR33974:SF25">
    <property type="entry name" value="SMALL PHOSPHATASE-LIKE PROTEIN 2, PUTATIVE-RELATED"/>
    <property type="match status" value="1"/>
</dbReference>
<keyword evidence="3" id="KW-1185">Reference proteome</keyword>
<feature type="region of interest" description="Disordered" evidence="1">
    <location>
        <begin position="41"/>
        <end position="85"/>
    </location>
</feature>
<proteinExistence type="predicted"/>
<accession>A0A6A1VQX7</accession>
<organism evidence="2 3">
    <name type="scientific">Morella rubra</name>
    <name type="common">Chinese bayberry</name>
    <dbReference type="NCBI Taxonomy" id="262757"/>
    <lineage>
        <taxon>Eukaryota</taxon>
        <taxon>Viridiplantae</taxon>
        <taxon>Streptophyta</taxon>
        <taxon>Embryophyta</taxon>
        <taxon>Tracheophyta</taxon>
        <taxon>Spermatophyta</taxon>
        <taxon>Magnoliopsida</taxon>
        <taxon>eudicotyledons</taxon>
        <taxon>Gunneridae</taxon>
        <taxon>Pentapetalae</taxon>
        <taxon>rosids</taxon>
        <taxon>fabids</taxon>
        <taxon>Fagales</taxon>
        <taxon>Myricaceae</taxon>
        <taxon>Morella</taxon>
    </lineage>
</organism>
<feature type="compositionally biased region" description="Polar residues" evidence="1">
    <location>
        <begin position="63"/>
        <end position="79"/>
    </location>
</feature>
<dbReference type="OrthoDB" id="779856at2759"/>
<evidence type="ECO:0000313" key="3">
    <source>
        <dbReference type="Proteomes" id="UP000516437"/>
    </source>
</evidence>
<sequence length="185" mass="20480">MENSMNSQSEALSSHQRTSESAEESGWTMYFDDFSLGNNNEHSRCSPGFESSSLVSDAASLAGKTSNSSHRGGNSSMVKSSKRLGFKKRKAAAALVDDALEDTASSPVNSPEVYDLNEVDINAKLGDHADISQEKGSVSRQIDERTEYIYPSMRKYNQEIVKIPYYMEICTVKVPYGKMKRKAHC</sequence>
<feature type="region of interest" description="Disordered" evidence="1">
    <location>
        <begin position="1"/>
        <end position="24"/>
    </location>
</feature>
<feature type="compositionally biased region" description="Low complexity" evidence="1">
    <location>
        <begin position="51"/>
        <end position="62"/>
    </location>
</feature>
<gene>
    <name evidence="2" type="ORF">CJ030_MR4G005992</name>
</gene>
<dbReference type="PANTHER" id="PTHR33974">
    <property type="entry name" value="VASCULAR-RELATED UNKNOWN PROTEIN 1-RELATED"/>
    <property type="match status" value="1"/>
</dbReference>
<feature type="compositionally biased region" description="Polar residues" evidence="1">
    <location>
        <begin position="1"/>
        <end position="16"/>
    </location>
</feature>
<dbReference type="GO" id="GO:0010089">
    <property type="term" value="P:xylem development"/>
    <property type="evidence" value="ECO:0007669"/>
    <property type="project" value="InterPro"/>
</dbReference>
<protein>
    <submittedName>
        <fullName evidence="2">Uncharacterized protein</fullName>
    </submittedName>
</protein>
<name>A0A6A1VQX7_9ROSI</name>
<dbReference type="AlphaFoldDB" id="A0A6A1VQX7"/>
<evidence type="ECO:0000313" key="2">
    <source>
        <dbReference type="EMBL" id="KAB1215339.1"/>
    </source>
</evidence>
<dbReference type="InterPro" id="IPR039280">
    <property type="entry name" value="VUP"/>
</dbReference>
<dbReference type="Proteomes" id="UP000516437">
    <property type="component" value="Chromosome 4"/>
</dbReference>
<dbReference type="EMBL" id="RXIC02000022">
    <property type="protein sequence ID" value="KAB1215339.1"/>
    <property type="molecule type" value="Genomic_DNA"/>
</dbReference>
<reference evidence="2 3" key="1">
    <citation type="journal article" date="2019" name="Plant Biotechnol. J.">
        <title>The red bayberry genome and genetic basis of sex determination.</title>
        <authorList>
            <person name="Jia H.M."/>
            <person name="Jia H.J."/>
            <person name="Cai Q.L."/>
            <person name="Wang Y."/>
            <person name="Zhao H.B."/>
            <person name="Yang W.F."/>
            <person name="Wang G.Y."/>
            <person name="Li Y.H."/>
            <person name="Zhan D.L."/>
            <person name="Shen Y.T."/>
            <person name="Niu Q.F."/>
            <person name="Chang L."/>
            <person name="Qiu J."/>
            <person name="Zhao L."/>
            <person name="Xie H.B."/>
            <person name="Fu W.Y."/>
            <person name="Jin J."/>
            <person name="Li X.W."/>
            <person name="Jiao Y."/>
            <person name="Zhou C.C."/>
            <person name="Tu T."/>
            <person name="Chai C.Y."/>
            <person name="Gao J.L."/>
            <person name="Fan L.J."/>
            <person name="van de Weg E."/>
            <person name="Wang J.Y."/>
            <person name="Gao Z.S."/>
        </authorList>
    </citation>
    <scope>NUCLEOTIDE SEQUENCE [LARGE SCALE GENOMIC DNA]</scope>
    <source>
        <tissue evidence="2">Leaves</tissue>
    </source>
</reference>
<evidence type="ECO:0000256" key="1">
    <source>
        <dbReference type="SAM" id="MobiDB-lite"/>
    </source>
</evidence>
<comment type="caution">
    <text evidence="2">The sequence shown here is derived from an EMBL/GenBank/DDBJ whole genome shotgun (WGS) entry which is preliminary data.</text>
</comment>